<comment type="caution">
    <text evidence="1">The sequence shown here is derived from an EMBL/GenBank/DDBJ whole genome shotgun (WGS) entry which is preliminary data.</text>
</comment>
<evidence type="ECO:0000313" key="1">
    <source>
        <dbReference type="EMBL" id="MCI66551.1"/>
    </source>
</evidence>
<accession>A0A392TZG9</accession>
<reference evidence="1 2" key="1">
    <citation type="journal article" date="2018" name="Front. Plant Sci.">
        <title>Red Clover (Trifolium pratense) and Zigzag Clover (T. medium) - A Picture of Genomic Similarities and Differences.</title>
        <authorList>
            <person name="Dluhosova J."/>
            <person name="Istvanek J."/>
            <person name="Nedelnik J."/>
            <person name="Repkova J."/>
        </authorList>
    </citation>
    <scope>NUCLEOTIDE SEQUENCE [LARGE SCALE GENOMIC DNA]</scope>
    <source>
        <strain evidence="2">cv. 10/8</strain>
        <tissue evidence="1">Leaf</tissue>
    </source>
</reference>
<feature type="non-terminal residue" evidence="1">
    <location>
        <position position="26"/>
    </location>
</feature>
<dbReference type="EMBL" id="LXQA010697571">
    <property type="protein sequence ID" value="MCI66551.1"/>
    <property type="molecule type" value="Genomic_DNA"/>
</dbReference>
<proteinExistence type="predicted"/>
<name>A0A392TZG9_9FABA</name>
<protein>
    <submittedName>
        <fullName evidence="1">Uncharacterized protein</fullName>
    </submittedName>
</protein>
<dbReference type="AlphaFoldDB" id="A0A392TZG9"/>
<sequence length="26" mass="2822">MALEQVGCLYLVVGDGQHLLLVPPRT</sequence>
<dbReference type="Proteomes" id="UP000265520">
    <property type="component" value="Unassembled WGS sequence"/>
</dbReference>
<organism evidence="1 2">
    <name type="scientific">Trifolium medium</name>
    <dbReference type="NCBI Taxonomy" id="97028"/>
    <lineage>
        <taxon>Eukaryota</taxon>
        <taxon>Viridiplantae</taxon>
        <taxon>Streptophyta</taxon>
        <taxon>Embryophyta</taxon>
        <taxon>Tracheophyta</taxon>
        <taxon>Spermatophyta</taxon>
        <taxon>Magnoliopsida</taxon>
        <taxon>eudicotyledons</taxon>
        <taxon>Gunneridae</taxon>
        <taxon>Pentapetalae</taxon>
        <taxon>rosids</taxon>
        <taxon>fabids</taxon>
        <taxon>Fabales</taxon>
        <taxon>Fabaceae</taxon>
        <taxon>Papilionoideae</taxon>
        <taxon>50 kb inversion clade</taxon>
        <taxon>NPAAA clade</taxon>
        <taxon>Hologalegina</taxon>
        <taxon>IRL clade</taxon>
        <taxon>Trifolieae</taxon>
        <taxon>Trifolium</taxon>
    </lineage>
</organism>
<keyword evidence="2" id="KW-1185">Reference proteome</keyword>
<evidence type="ECO:0000313" key="2">
    <source>
        <dbReference type="Proteomes" id="UP000265520"/>
    </source>
</evidence>